<feature type="compositionally biased region" description="Acidic residues" evidence="2">
    <location>
        <begin position="9"/>
        <end position="31"/>
    </location>
</feature>
<dbReference type="SUPFAM" id="SSF48403">
    <property type="entry name" value="Ankyrin repeat"/>
    <property type="match status" value="1"/>
</dbReference>
<feature type="compositionally biased region" description="Polar residues" evidence="2">
    <location>
        <begin position="863"/>
        <end position="881"/>
    </location>
</feature>
<dbReference type="STRING" id="31234.E3MG38"/>
<evidence type="ECO:0000313" key="4">
    <source>
        <dbReference type="Proteomes" id="UP000008281"/>
    </source>
</evidence>
<evidence type="ECO:0000256" key="2">
    <source>
        <dbReference type="SAM" id="MobiDB-lite"/>
    </source>
</evidence>
<gene>
    <name evidence="3" type="ORF">CRE_23949</name>
</gene>
<feature type="compositionally biased region" description="Low complexity" evidence="2">
    <location>
        <begin position="188"/>
        <end position="200"/>
    </location>
</feature>
<dbReference type="PROSITE" id="PS50088">
    <property type="entry name" value="ANK_REPEAT"/>
    <property type="match status" value="1"/>
</dbReference>
<accession>E3MG38</accession>
<sequence length="931" mass="106430">MNQDRDQIDREDEDLEMDVEGDGDTDGEAGDEAGINEPTWEVKAVKGIRFKQNRIEFSVVWQTDNSMTWEPKESFPDELENEMIQDYKMKNPEKWERVMRSEQIKRFQPQQDFTEMNQSHNHWSYVLQSDEDRYEKPDASAKREARMLADPNRLEDPDEKFLRTYGCGIEGRASRSKTRVIKQTINMSSAESSVSSQRATSPKEVTEKKKRGRKKKEDQDEPSTSSRKKSPTVKKQAVGKRVNEESSTANTERKKKKKVEDKKNEEAVEKKEDEKKTMTRPIQKTANDSWKKKKREQKLNSSDSSEDEEGSMLDEQSAYTPAVTLPGSTYTKRIEGGANSPSVSPAVETSSSVAAGSKKLRKKKMVFDDDDEDDEDRQEKQTQQNERKRSVIPADTSSDKQSAYQFPTKDPRVVYVDDGNQRDLDIENAFSDFGMKITKGNPGNRLLNDFNKRKAMCPRVATVPLERAILQLDPVVTELCLINMGPKKALEVIQNSKSFHEVSFFENSCGSLKPSFYHLQIMIATYEQISRGAASEEIIDERRRKTEKLIRAALPYLPISILIDQQDDTLNTLLHCAINTESPSLVEFLIKMGSPLNIRNVHEMTAFEACLVVRNAALLNIVIKNGGTFHHVIERRRLDGLDHERLFVYLQKPIFARHTSLLSIVDQMKMRIQTACDKVRKQQISNRLTEFESGPIVSFPRGNVRWYGGQQTVQFMIPDKWVDDRNAKFMLVVMPMAYNSTKKQFCGSSQKAPLKSVELCGTKCESMTTRKGIFYRATAALQRHFANVKRGVTMENFYEIERYKELKDREESVKKRISRPLNSKICSITLEFDSSAFSFVTCQLIRYVPNKTVPRSFTRPHSVGNSSSPGNGRPAPSQQRPGPTHYRPESTSFRSGINNPSNSHGRRGHQYTHQRYSNGAGPSNSRPYNRP</sequence>
<name>E3MG38_CAERE</name>
<dbReference type="InParanoid" id="E3MG38"/>
<protein>
    <submittedName>
        <fullName evidence="3">Uncharacterized protein</fullName>
    </submittedName>
</protein>
<feature type="compositionally biased region" description="Polar residues" evidence="2">
    <location>
        <begin position="395"/>
        <end position="405"/>
    </location>
</feature>
<keyword evidence="1" id="KW-0040">ANK repeat</keyword>
<reference evidence="3" key="1">
    <citation type="submission" date="2007-07" db="EMBL/GenBank/DDBJ databases">
        <title>PCAP assembly of the Caenorhabditis remanei genome.</title>
        <authorList>
            <consortium name="The Caenorhabditis remanei Sequencing Consortium"/>
            <person name="Wilson R.K."/>
        </authorList>
    </citation>
    <scope>NUCLEOTIDE SEQUENCE [LARGE SCALE GENOMIC DNA]</scope>
    <source>
        <strain evidence="3">PB4641</strain>
    </source>
</reference>
<dbReference type="eggNOG" id="ENOG502TGCU">
    <property type="taxonomic scope" value="Eukaryota"/>
</dbReference>
<feature type="region of interest" description="Disordered" evidence="2">
    <location>
        <begin position="124"/>
        <end position="406"/>
    </location>
</feature>
<dbReference type="CDD" id="cd00024">
    <property type="entry name" value="CD_CSD"/>
    <property type="match status" value="1"/>
</dbReference>
<dbReference type="AlphaFoldDB" id="E3MG38"/>
<proteinExistence type="predicted"/>
<dbReference type="InterPro" id="IPR016197">
    <property type="entry name" value="Chromo-like_dom_sf"/>
</dbReference>
<feature type="compositionally biased region" description="Basic and acidic residues" evidence="2">
    <location>
        <begin position="377"/>
        <end position="389"/>
    </location>
</feature>
<feature type="repeat" description="ANK" evidence="1">
    <location>
        <begin position="569"/>
        <end position="601"/>
    </location>
</feature>
<dbReference type="Proteomes" id="UP000008281">
    <property type="component" value="Unassembled WGS sequence"/>
</dbReference>
<feature type="compositionally biased region" description="Basic and acidic residues" evidence="2">
    <location>
        <begin position="130"/>
        <end position="162"/>
    </location>
</feature>
<evidence type="ECO:0000256" key="1">
    <source>
        <dbReference type="PROSITE-ProRule" id="PRU00023"/>
    </source>
</evidence>
<dbReference type="InterPro" id="IPR002110">
    <property type="entry name" value="Ankyrin_rpt"/>
</dbReference>
<feature type="region of interest" description="Disordered" evidence="2">
    <location>
        <begin position="854"/>
        <end position="931"/>
    </location>
</feature>
<feature type="compositionally biased region" description="Polar residues" evidence="2">
    <location>
        <begin position="889"/>
        <end position="903"/>
    </location>
</feature>
<dbReference type="EMBL" id="DS268443">
    <property type="protein sequence ID" value="EFP01387.1"/>
    <property type="molecule type" value="Genomic_DNA"/>
</dbReference>
<dbReference type="OrthoDB" id="5834540at2759"/>
<feature type="region of interest" description="Disordered" evidence="2">
    <location>
        <begin position="1"/>
        <end position="38"/>
    </location>
</feature>
<evidence type="ECO:0000313" key="3">
    <source>
        <dbReference type="EMBL" id="EFP01387.1"/>
    </source>
</evidence>
<dbReference type="HOGENOM" id="CLU_331287_0_0_1"/>
<dbReference type="OMA" id="ISPMMCT"/>
<dbReference type="FunCoup" id="E3MG38">
    <property type="interactions" value="1159"/>
</dbReference>
<dbReference type="InterPro" id="IPR036770">
    <property type="entry name" value="Ankyrin_rpt-contain_sf"/>
</dbReference>
<feature type="compositionally biased region" description="Basic and acidic residues" evidence="2">
    <location>
        <begin position="258"/>
        <end position="277"/>
    </location>
</feature>
<keyword evidence="4" id="KW-1185">Reference proteome</keyword>
<feature type="compositionally biased region" description="Polar residues" evidence="2">
    <location>
        <begin position="913"/>
        <end position="931"/>
    </location>
</feature>
<organism evidence="4">
    <name type="scientific">Caenorhabditis remanei</name>
    <name type="common">Caenorhabditis vulgaris</name>
    <dbReference type="NCBI Taxonomy" id="31234"/>
    <lineage>
        <taxon>Eukaryota</taxon>
        <taxon>Metazoa</taxon>
        <taxon>Ecdysozoa</taxon>
        <taxon>Nematoda</taxon>
        <taxon>Chromadorea</taxon>
        <taxon>Rhabditida</taxon>
        <taxon>Rhabditina</taxon>
        <taxon>Rhabditomorpha</taxon>
        <taxon>Rhabditoidea</taxon>
        <taxon>Rhabditidae</taxon>
        <taxon>Peloderinae</taxon>
        <taxon>Caenorhabditis</taxon>
    </lineage>
</organism>
<dbReference type="Gene3D" id="1.25.40.20">
    <property type="entry name" value="Ankyrin repeat-containing domain"/>
    <property type="match status" value="1"/>
</dbReference>
<dbReference type="SUPFAM" id="SSF54160">
    <property type="entry name" value="Chromo domain-like"/>
    <property type="match status" value="1"/>
</dbReference>
<feature type="compositionally biased region" description="Polar residues" evidence="2">
    <location>
        <begin position="339"/>
        <end position="354"/>
    </location>
</feature>